<evidence type="ECO:0000313" key="2">
    <source>
        <dbReference type="Proteomes" id="UP000299102"/>
    </source>
</evidence>
<organism evidence="1 2">
    <name type="scientific">Eumeta variegata</name>
    <name type="common">Bagworm moth</name>
    <name type="synonym">Eumeta japonica</name>
    <dbReference type="NCBI Taxonomy" id="151549"/>
    <lineage>
        <taxon>Eukaryota</taxon>
        <taxon>Metazoa</taxon>
        <taxon>Ecdysozoa</taxon>
        <taxon>Arthropoda</taxon>
        <taxon>Hexapoda</taxon>
        <taxon>Insecta</taxon>
        <taxon>Pterygota</taxon>
        <taxon>Neoptera</taxon>
        <taxon>Endopterygota</taxon>
        <taxon>Lepidoptera</taxon>
        <taxon>Glossata</taxon>
        <taxon>Ditrysia</taxon>
        <taxon>Tineoidea</taxon>
        <taxon>Psychidae</taxon>
        <taxon>Oiketicinae</taxon>
        <taxon>Eumeta</taxon>
    </lineage>
</organism>
<dbReference type="AlphaFoldDB" id="A0A4C1TRQ1"/>
<evidence type="ECO:0000313" key="1">
    <source>
        <dbReference type="EMBL" id="GBP16566.1"/>
    </source>
</evidence>
<protein>
    <submittedName>
        <fullName evidence="1">Uncharacterized protein</fullName>
    </submittedName>
</protein>
<reference evidence="1 2" key="1">
    <citation type="journal article" date="2019" name="Commun. Biol.">
        <title>The bagworm genome reveals a unique fibroin gene that provides high tensile strength.</title>
        <authorList>
            <person name="Kono N."/>
            <person name="Nakamura H."/>
            <person name="Ohtoshi R."/>
            <person name="Tomita M."/>
            <person name="Numata K."/>
            <person name="Arakawa K."/>
        </authorList>
    </citation>
    <scope>NUCLEOTIDE SEQUENCE [LARGE SCALE GENOMIC DNA]</scope>
</reference>
<proteinExistence type="predicted"/>
<dbReference type="Proteomes" id="UP000299102">
    <property type="component" value="Unassembled WGS sequence"/>
</dbReference>
<comment type="caution">
    <text evidence="1">The sequence shown here is derived from an EMBL/GenBank/DDBJ whole genome shotgun (WGS) entry which is preliminary data.</text>
</comment>
<dbReference type="EMBL" id="BGZK01000080">
    <property type="protein sequence ID" value="GBP16566.1"/>
    <property type="molecule type" value="Genomic_DNA"/>
</dbReference>
<accession>A0A4C1TRQ1</accession>
<name>A0A4C1TRQ1_EUMVA</name>
<gene>
    <name evidence="1" type="ORF">EVAR_19363_1</name>
</gene>
<sequence>MQIRAEASIIDGQALCRPRPPQYTIIHSGARADAGASRRSAVTINQINYVHFPPKWRAFAVHPDAWGNLEVRFRCRRVRAWEPEVRPDNSGTHSLVYVINRTITLLTKPCRKLGMSKSSVRNRYADSDVESRMERREPCRIDSCFVLRTIADCMSIFARLVLAALSFGDTKIFQYLGTRD</sequence>
<keyword evidence="2" id="KW-1185">Reference proteome</keyword>